<keyword evidence="5 11" id="KW-0812">Transmembrane</keyword>
<dbReference type="OMA" id="GHELSIH"/>
<dbReference type="SUPFAM" id="SSF64356">
    <property type="entry name" value="SNARE-like"/>
    <property type="match status" value="1"/>
</dbReference>
<evidence type="ECO:0000256" key="7">
    <source>
        <dbReference type="ARBA" id="ARBA00022892"/>
    </source>
</evidence>
<organism evidence="13 14">
    <name type="scientific">Scyliorhinus torazame</name>
    <name type="common">Cloudy catshark</name>
    <name type="synonym">Catulus torazame</name>
    <dbReference type="NCBI Taxonomy" id="75743"/>
    <lineage>
        <taxon>Eukaryota</taxon>
        <taxon>Metazoa</taxon>
        <taxon>Chordata</taxon>
        <taxon>Craniata</taxon>
        <taxon>Vertebrata</taxon>
        <taxon>Chondrichthyes</taxon>
        <taxon>Elasmobranchii</taxon>
        <taxon>Galeomorphii</taxon>
        <taxon>Galeoidea</taxon>
        <taxon>Carcharhiniformes</taxon>
        <taxon>Scyliorhinidae</taxon>
        <taxon>Scyliorhinus</taxon>
    </lineage>
</organism>
<dbReference type="InterPro" id="IPR059071">
    <property type="entry name" value="SEC22a-c_C"/>
</dbReference>
<evidence type="ECO:0000256" key="6">
    <source>
        <dbReference type="ARBA" id="ARBA00022824"/>
    </source>
</evidence>
<sequence length="303" mass="34091">MSMILFAYVVRVTDGLPLSASSDFEHSRELQECKKQLKIVSKMLGQFPGRGTVKSNQLHIHFTSSQGIAYMTICCSYYPTTMAFCFLEELGMEFVSSFEVAKIHVVTRPYAFLEFDTTIQKIKWHYNYSNRPSIKISVTNIQRELKVAPPRQVNVDDLVVTNGSLNGHLHLQPNSAPSYRLEPVSMVGILSVILNIMCGALNLIRGVHLIEHNFQDGDEEKGTVVAFLVAFITCAFQCYLYLFYASARTIKAAGAFILICMCNSYLFGLRNVWQILFHLGVASLSTHQILSRKLTERPPDCGV</sequence>
<comment type="caution">
    <text evidence="13">The sequence shown here is derived from an EMBL/GenBank/DDBJ whole genome shotgun (WGS) entry which is preliminary data.</text>
</comment>
<dbReference type="GO" id="GO:0005789">
    <property type="term" value="C:endoplasmic reticulum membrane"/>
    <property type="evidence" value="ECO:0007669"/>
    <property type="project" value="UniProtKB-SubCell"/>
</dbReference>
<evidence type="ECO:0000256" key="9">
    <source>
        <dbReference type="ARBA" id="ARBA00022989"/>
    </source>
</evidence>
<dbReference type="STRING" id="75743.A0A401P6B1"/>
<feature type="transmembrane region" description="Helical" evidence="11">
    <location>
        <begin position="184"/>
        <end position="204"/>
    </location>
</feature>
<feature type="transmembrane region" description="Helical" evidence="11">
    <location>
        <begin position="224"/>
        <end position="242"/>
    </location>
</feature>
<reference evidence="13 14" key="1">
    <citation type="journal article" date="2018" name="Nat. Ecol. Evol.">
        <title>Shark genomes provide insights into elasmobranch evolution and the origin of vertebrates.</title>
        <authorList>
            <person name="Hara Y"/>
            <person name="Yamaguchi K"/>
            <person name="Onimaru K"/>
            <person name="Kadota M"/>
            <person name="Koyanagi M"/>
            <person name="Keeley SD"/>
            <person name="Tatsumi K"/>
            <person name="Tanaka K"/>
            <person name="Motone F"/>
            <person name="Kageyama Y"/>
            <person name="Nozu R"/>
            <person name="Adachi N"/>
            <person name="Nishimura O"/>
            <person name="Nakagawa R"/>
            <person name="Tanegashima C"/>
            <person name="Kiyatake I"/>
            <person name="Matsumoto R"/>
            <person name="Murakumo K"/>
            <person name="Nishida K"/>
            <person name="Terakita A"/>
            <person name="Kuratani S"/>
            <person name="Sato K"/>
            <person name="Hyodo S Kuraku.S."/>
        </authorList>
    </citation>
    <scope>NUCLEOTIDE SEQUENCE [LARGE SCALE GENOMIC DNA]</scope>
</reference>
<keyword evidence="4" id="KW-0813">Transport</keyword>
<dbReference type="GO" id="GO:0015031">
    <property type="term" value="P:protein transport"/>
    <property type="evidence" value="ECO:0007669"/>
    <property type="project" value="UniProtKB-KW"/>
</dbReference>
<keyword evidence="9 11" id="KW-1133">Transmembrane helix</keyword>
<dbReference type="Gene3D" id="3.30.450.50">
    <property type="entry name" value="Longin domain"/>
    <property type="match status" value="1"/>
</dbReference>
<evidence type="ECO:0000256" key="1">
    <source>
        <dbReference type="ARBA" id="ARBA00003595"/>
    </source>
</evidence>
<evidence type="ECO:0000259" key="12">
    <source>
        <dbReference type="PROSITE" id="PS50859"/>
    </source>
</evidence>
<accession>A0A401P6B1</accession>
<dbReference type="PROSITE" id="PS50859">
    <property type="entry name" value="LONGIN"/>
    <property type="match status" value="1"/>
</dbReference>
<evidence type="ECO:0000256" key="2">
    <source>
        <dbReference type="ARBA" id="ARBA00004477"/>
    </source>
</evidence>
<keyword evidence="6" id="KW-0256">Endoplasmic reticulum</keyword>
<proteinExistence type="inferred from homology"/>
<evidence type="ECO:0000256" key="3">
    <source>
        <dbReference type="ARBA" id="ARBA00008025"/>
    </source>
</evidence>
<dbReference type="PANTHER" id="PTHR46258:SF2">
    <property type="entry name" value="VESICLE-TRAFFICKING PROTEIN SEC22C"/>
    <property type="match status" value="1"/>
</dbReference>
<dbReference type="GO" id="GO:0006888">
    <property type="term" value="P:endoplasmic reticulum to Golgi vesicle-mediated transport"/>
    <property type="evidence" value="ECO:0007669"/>
    <property type="project" value="InterPro"/>
</dbReference>
<name>A0A401P6B1_SCYTO</name>
<evidence type="ECO:0000256" key="8">
    <source>
        <dbReference type="ARBA" id="ARBA00022927"/>
    </source>
</evidence>
<keyword evidence="14" id="KW-1185">Reference proteome</keyword>
<evidence type="ECO:0000256" key="5">
    <source>
        <dbReference type="ARBA" id="ARBA00022692"/>
    </source>
</evidence>
<dbReference type="CDD" id="cd14824">
    <property type="entry name" value="Longin"/>
    <property type="match status" value="1"/>
</dbReference>
<comment type="similarity">
    <text evidence="3">Belongs to the synaptobrevin family.</text>
</comment>
<dbReference type="PANTHER" id="PTHR46258">
    <property type="entry name" value="LONGIN DOMAIN-CONTAINING PROTEIN"/>
    <property type="match status" value="1"/>
</dbReference>
<keyword evidence="8" id="KW-0653">Protein transport</keyword>
<keyword evidence="7" id="KW-0931">ER-Golgi transport</keyword>
<feature type="transmembrane region" description="Helical" evidence="11">
    <location>
        <begin position="249"/>
        <end position="266"/>
    </location>
</feature>
<dbReference type="InterPro" id="IPR011012">
    <property type="entry name" value="Longin-like_dom_sf"/>
</dbReference>
<dbReference type="Proteomes" id="UP000288216">
    <property type="component" value="Unassembled WGS sequence"/>
</dbReference>
<evidence type="ECO:0000256" key="4">
    <source>
        <dbReference type="ARBA" id="ARBA00022448"/>
    </source>
</evidence>
<dbReference type="InterPro" id="IPR043546">
    <property type="entry name" value="Sec22a/c"/>
</dbReference>
<dbReference type="Pfam" id="PF13774">
    <property type="entry name" value="Longin"/>
    <property type="match status" value="1"/>
</dbReference>
<evidence type="ECO:0000256" key="10">
    <source>
        <dbReference type="ARBA" id="ARBA00023136"/>
    </source>
</evidence>
<dbReference type="InterPro" id="IPR010908">
    <property type="entry name" value="Longin_dom"/>
</dbReference>
<protein>
    <recommendedName>
        <fullName evidence="12">Longin domain-containing protein</fullName>
    </recommendedName>
</protein>
<dbReference type="Pfam" id="PF25970">
    <property type="entry name" value="SEC22a_C"/>
    <property type="match status" value="1"/>
</dbReference>
<evidence type="ECO:0000313" key="13">
    <source>
        <dbReference type="EMBL" id="GCB68648.1"/>
    </source>
</evidence>
<gene>
    <name evidence="13" type="ORF">scyTo_0015239</name>
</gene>
<comment type="function">
    <text evidence="1">May be involved in vesicle transport between the ER and the Golgi complex.</text>
</comment>
<keyword evidence="10 11" id="KW-0472">Membrane</keyword>
<comment type="subcellular location">
    <subcellularLocation>
        <location evidence="2">Endoplasmic reticulum membrane</location>
        <topology evidence="2">Multi-pass membrane protein</topology>
    </subcellularLocation>
</comment>
<dbReference type="SMART" id="SM01270">
    <property type="entry name" value="Longin"/>
    <property type="match status" value="1"/>
</dbReference>
<dbReference type="OrthoDB" id="1719357at2759"/>
<evidence type="ECO:0000256" key="11">
    <source>
        <dbReference type="SAM" id="Phobius"/>
    </source>
</evidence>
<feature type="domain" description="Longin" evidence="12">
    <location>
        <begin position="8"/>
        <end position="119"/>
    </location>
</feature>
<dbReference type="EMBL" id="BFAA01008552">
    <property type="protein sequence ID" value="GCB68648.1"/>
    <property type="molecule type" value="Genomic_DNA"/>
</dbReference>
<evidence type="ECO:0000313" key="14">
    <source>
        <dbReference type="Proteomes" id="UP000288216"/>
    </source>
</evidence>
<dbReference type="AlphaFoldDB" id="A0A401P6B1"/>